<feature type="domain" description="Rhodanese" evidence="1">
    <location>
        <begin position="13"/>
        <end position="102"/>
    </location>
</feature>
<comment type="caution">
    <text evidence="2">The sequence shown here is derived from an EMBL/GenBank/DDBJ whole genome shotgun (WGS) entry which is preliminary data.</text>
</comment>
<dbReference type="SMART" id="SM00450">
    <property type="entry name" value="RHOD"/>
    <property type="match status" value="1"/>
</dbReference>
<reference evidence="2" key="1">
    <citation type="submission" date="2023-03" db="EMBL/GenBank/DDBJ databases">
        <title>Stygiobacter electus gen. nov., sp. nov., facultatively anaerobic thermotolerant bacterium of the class Ignavibacteria from a well of Yessentuki mineral water deposit.</title>
        <authorList>
            <person name="Podosokorskaya O.A."/>
            <person name="Elcheninov A.G."/>
            <person name="Petrova N.F."/>
            <person name="Zavarzina D.G."/>
            <person name="Kublanov I.V."/>
            <person name="Merkel A.Y."/>
        </authorList>
    </citation>
    <scope>NUCLEOTIDE SEQUENCE</scope>
    <source>
        <strain evidence="2">09-Me</strain>
    </source>
</reference>
<gene>
    <name evidence="2" type="ORF">P0M35_08750</name>
</gene>
<dbReference type="InterPro" id="IPR036873">
    <property type="entry name" value="Rhodanese-like_dom_sf"/>
</dbReference>
<dbReference type="PANTHER" id="PTHR43031:SF18">
    <property type="entry name" value="RHODANESE-RELATED SULFURTRANSFERASES"/>
    <property type="match status" value="1"/>
</dbReference>
<proteinExistence type="predicted"/>
<dbReference type="EMBL" id="JARGDL010000011">
    <property type="protein sequence ID" value="MDF1612236.1"/>
    <property type="molecule type" value="Genomic_DNA"/>
</dbReference>
<dbReference type="SUPFAM" id="SSF52821">
    <property type="entry name" value="Rhodanese/Cell cycle control phosphatase"/>
    <property type="match status" value="1"/>
</dbReference>
<keyword evidence="3" id="KW-1185">Reference proteome</keyword>
<evidence type="ECO:0000313" key="3">
    <source>
        <dbReference type="Proteomes" id="UP001221302"/>
    </source>
</evidence>
<accession>A0AAE3NWI3</accession>
<dbReference type="InterPro" id="IPR050229">
    <property type="entry name" value="GlpE_sulfurtransferase"/>
</dbReference>
<dbReference type="Gene3D" id="3.40.250.10">
    <property type="entry name" value="Rhodanese-like domain"/>
    <property type="match status" value="1"/>
</dbReference>
<dbReference type="PROSITE" id="PS50206">
    <property type="entry name" value="RHODANESE_3"/>
    <property type="match status" value="1"/>
</dbReference>
<dbReference type="Proteomes" id="UP001221302">
    <property type="component" value="Unassembled WGS sequence"/>
</dbReference>
<organism evidence="2 3">
    <name type="scientific">Stygiobacter electus</name>
    <dbReference type="NCBI Taxonomy" id="3032292"/>
    <lineage>
        <taxon>Bacteria</taxon>
        <taxon>Pseudomonadati</taxon>
        <taxon>Ignavibacteriota</taxon>
        <taxon>Ignavibacteria</taxon>
        <taxon>Ignavibacteriales</taxon>
        <taxon>Melioribacteraceae</taxon>
        <taxon>Stygiobacter</taxon>
    </lineage>
</organism>
<dbReference type="Pfam" id="PF00581">
    <property type="entry name" value="Rhodanese"/>
    <property type="match status" value="1"/>
</dbReference>
<evidence type="ECO:0000313" key="2">
    <source>
        <dbReference type="EMBL" id="MDF1612236.1"/>
    </source>
</evidence>
<dbReference type="PANTHER" id="PTHR43031">
    <property type="entry name" value="FAD-DEPENDENT OXIDOREDUCTASE"/>
    <property type="match status" value="1"/>
</dbReference>
<dbReference type="CDD" id="cd00158">
    <property type="entry name" value="RHOD"/>
    <property type="match status" value="1"/>
</dbReference>
<evidence type="ECO:0000259" key="1">
    <source>
        <dbReference type="PROSITE" id="PS50206"/>
    </source>
</evidence>
<sequence length="122" mass="13780">MKVVTPKEAFELCKEGALLLDIRDEFINAFKQFDVELVINIPLKKLNDKINNLPKGQLIIIADTSGINSKEVCNNLFKQGFNVCVLAGGFVEWERDGFPILINKKERLSGSCACQLRPREKK</sequence>
<dbReference type="AlphaFoldDB" id="A0AAE3NWI3"/>
<dbReference type="InterPro" id="IPR001763">
    <property type="entry name" value="Rhodanese-like_dom"/>
</dbReference>
<dbReference type="RefSeq" id="WP_321536006.1">
    <property type="nucleotide sequence ID" value="NZ_JARGDL010000011.1"/>
</dbReference>
<name>A0AAE3NWI3_9BACT</name>
<protein>
    <submittedName>
        <fullName evidence="2">Rhodanese-like domain-containing protein</fullName>
    </submittedName>
</protein>